<dbReference type="InterPro" id="IPR003329">
    <property type="entry name" value="Cytidylyl_trans"/>
</dbReference>
<dbReference type="InterPro" id="IPR029044">
    <property type="entry name" value="Nucleotide-diphossugar_trans"/>
</dbReference>
<sequence>YQCAKNFSSNNILRITSDCPLTDPTVIDDLIINYQKISCDYASTSLIRTYPFGIEAEIFSFSSLEKTWKNAILPSEREHVSPYMKKNSNIFKQFNLKNKIKVPMLRLTIDREEDLKLFRIVISKISERPILMNNIIELYNNEPKLFEINSHIDSLEGYNKSIKYDKEFLKNKDNQL</sequence>
<dbReference type="EMBL" id="UINC01113071">
    <property type="protein sequence ID" value="SVC82445.1"/>
    <property type="molecule type" value="Genomic_DNA"/>
</dbReference>
<reference evidence="1" key="1">
    <citation type="submission" date="2018-05" db="EMBL/GenBank/DDBJ databases">
        <authorList>
            <person name="Lanie J.A."/>
            <person name="Ng W.-L."/>
            <person name="Kazmierczak K.M."/>
            <person name="Andrzejewski T.M."/>
            <person name="Davidsen T.M."/>
            <person name="Wayne K.J."/>
            <person name="Tettelin H."/>
            <person name="Glass J.I."/>
            <person name="Rusch D."/>
            <person name="Podicherti R."/>
            <person name="Tsui H.-C.T."/>
            <person name="Winkler M.E."/>
        </authorList>
    </citation>
    <scope>NUCLEOTIDE SEQUENCE</scope>
</reference>
<feature type="non-terminal residue" evidence="1">
    <location>
        <position position="1"/>
    </location>
</feature>
<name>A0A382QC44_9ZZZZ</name>
<dbReference type="AlphaFoldDB" id="A0A382QC44"/>
<evidence type="ECO:0008006" key="2">
    <source>
        <dbReference type="Google" id="ProtNLM"/>
    </source>
</evidence>
<proteinExistence type="predicted"/>
<evidence type="ECO:0000313" key="1">
    <source>
        <dbReference type="EMBL" id="SVC82445.1"/>
    </source>
</evidence>
<dbReference type="Pfam" id="PF02348">
    <property type="entry name" value="CTP_transf_3"/>
    <property type="match status" value="1"/>
</dbReference>
<protein>
    <recommendedName>
        <fullName evidence="2">Acylneuraminate cytidylyltransferase</fullName>
    </recommendedName>
</protein>
<dbReference type="Gene3D" id="3.90.550.10">
    <property type="entry name" value="Spore Coat Polysaccharide Biosynthesis Protein SpsA, Chain A"/>
    <property type="match status" value="1"/>
</dbReference>
<dbReference type="SUPFAM" id="SSF53448">
    <property type="entry name" value="Nucleotide-diphospho-sugar transferases"/>
    <property type="match status" value="1"/>
</dbReference>
<organism evidence="1">
    <name type="scientific">marine metagenome</name>
    <dbReference type="NCBI Taxonomy" id="408172"/>
    <lineage>
        <taxon>unclassified sequences</taxon>
        <taxon>metagenomes</taxon>
        <taxon>ecological metagenomes</taxon>
    </lineage>
</organism>
<gene>
    <name evidence="1" type="ORF">METZ01_LOCUS335299</name>
</gene>
<accession>A0A382QC44</accession>